<evidence type="ECO:0000256" key="5">
    <source>
        <dbReference type="SAM" id="MobiDB-lite"/>
    </source>
</evidence>
<evidence type="ECO:0000256" key="6">
    <source>
        <dbReference type="SAM" id="Phobius"/>
    </source>
</evidence>
<feature type="transmembrane region" description="Helical" evidence="6">
    <location>
        <begin position="189"/>
        <end position="218"/>
    </location>
</feature>
<dbReference type="EMBL" id="GBRH01161596">
    <property type="protein sequence ID" value="JAE36300.1"/>
    <property type="molecule type" value="Transcribed_RNA"/>
</dbReference>
<dbReference type="PANTHER" id="PTHR31234">
    <property type="entry name" value="LATE EMBRYOGENESIS ABUNDANT (LEA) HYDROXYPROLINE-RICH GLYCOPROTEIN FAMILY"/>
    <property type="match status" value="1"/>
</dbReference>
<feature type="domain" description="Late embryogenesis abundant protein LEA-2 subgroup" evidence="7">
    <location>
        <begin position="258"/>
        <end position="342"/>
    </location>
</feature>
<reference evidence="8" key="1">
    <citation type="submission" date="2014-09" db="EMBL/GenBank/DDBJ databases">
        <authorList>
            <person name="Magalhaes I.L.F."/>
            <person name="Oliveira U."/>
            <person name="Santos F.R."/>
            <person name="Vidigal T.H.D.A."/>
            <person name="Brescovit A.D."/>
            <person name="Santos A.J."/>
        </authorList>
    </citation>
    <scope>NUCLEOTIDE SEQUENCE</scope>
    <source>
        <tissue evidence="8">Shoot tissue taken approximately 20 cm above the soil surface</tissue>
    </source>
</reference>
<dbReference type="GO" id="GO:0005886">
    <property type="term" value="C:plasma membrane"/>
    <property type="evidence" value="ECO:0007669"/>
    <property type="project" value="TreeGrafter"/>
</dbReference>
<feature type="compositionally biased region" description="Basic and acidic residues" evidence="5">
    <location>
        <begin position="1"/>
        <end position="11"/>
    </location>
</feature>
<name>A0A0A9HGK7_ARUDO</name>
<proteinExistence type="predicted"/>
<evidence type="ECO:0000256" key="1">
    <source>
        <dbReference type="ARBA" id="ARBA00004167"/>
    </source>
</evidence>
<accession>A0A0A9HGK7</accession>
<feature type="region of interest" description="Disordered" evidence="5">
    <location>
        <begin position="1"/>
        <end position="180"/>
    </location>
</feature>
<evidence type="ECO:0000259" key="7">
    <source>
        <dbReference type="Pfam" id="PF03168"/>
    </source>
</evidence>
<dbReference type="InterPro" id="IPR044839">
    <property type="entry name" value="NDR1-like"/>
</dbReference>
<dbReference type="Pfam" id="PF03168">
    <property type="entry name" value="LEA_2"/>
    <property type="match status" value="1"/>
</dbReference>
<evidence type="ECO:0000256" key="2">
    <source>
        <dbReference type="ARBA" id="ARBA00022692"/>
    </source>
</evidence>
<evidence type="ECO:0000313" key="8">
    <source>
        <dbReference type="EMBL" id="JAE36300.1"/>
    </source>
</evidence>
<keyword evidence="4 6" id="KW-0472">Membrane</keyword>
<dbReference type="AlphaFoldDB" id="A0A0A9HGK7"/>
<evidence type="ECO:0000256" key="4">
    <source>
        <dbReference type="ARBA" id="ARBA00023136"/>
    </source>
</evidence>
<dbReference type="GO" id="GO:0098542">
    <property type="term" value="P:defense response to other organism"/>
    <property type="evidence" value="ECO:0007669"/>
    <property type="project" value="InterPro"/>
</dbReference>
<evidence type="ECO:0000256" key="3">
    <source>
        <dbReference type="ARBA" id="ARBA00022989"/>
    </source>
</evidence>
<dbReference type="InterPro" id="IPR004864">
    <property type="entry name" value="LEA_2"/>
</dbReference>
<sequence>MAAHGSHERRVSLVVPSKEGGQVVAHRGEEQPAAGRPRPYYVGPSQRWRERPGGPAIEPPPRGAVPMEGSLAMPGGAAPPRRKRFGRKDTSTTTPWASGLPDAHPHQQTPGEAAPPGGSVPSAKPIEGVSMLETEGRMEDARAPGGSPPPLPAHDARPERVPPSGKKWQQAKHSSPMLLPGRKKKRRPVAICFTACCILFWLLVVCIGIAILVVYILYRPQPPRLRVNTATLNSAYIDELPPPRGGLALNSDLYVLTAIYNPNTKIDVVLRYMQLDLYFQGSLIGTQAVWPPMHERPGDSALRSVHLVVSEVRMTQEDVALWQNATVNGSLVQMHLAGMFYTQLNFGRWLPFRYWVYPSCTLWLDPPPAGALRRARCRQ</sequence>
<protein>
    <recommendedName>
        <fullName evidence="7">Late embryogenesis abundant protein LEA-2 subgroup domain-containing protein</fullName>
    </recommendedName>
</protein>
<dbReference type="PANTHER" id="PTHR31234:SF42">
    <property type="entry name" value="LATE EMBRYOGENESIS ABUNDANT (LEA) HYDROXYPROLINE-RICH GLYCOPROTEIN FAMILY"/>
    <property type="match status" value="1"/>
</dbReference>
<organism evidence="8">
    <name type="scientific">Arundo donax</name>
    <name type="common">Giant reed</name>
    <name type="synonym">Donax arundinaceus</name>
    <dbReference type="NCBI Taxonomy" id="35708"/>
    <lineage>
        <taxon>Eukaryota</taxon>
        <taxon>Viridiplantae</taxon>
        <taxon>Streptophyta</taxon>
        <taxon>Embryophyta</taxon>
        <taxon>Tracheophyta</taxon>
        <taxon>Spermatophyta</taxon>
        <taxon>Magnoliopsida</taxon>
        <taxon>Liliopsida</taxon>
        <taxon>Poales</taxon>
        <taxon>Poaceae</taxon>
        <taxon>PACMAD clade</taxon>
        <taxon>Arundinoideae</taxon>
        <taxon>Arundineae</taxon>
        <taxon>Arundo</taxon>
    </lineage>
</organism>
<reference evidence="8" key="2">
    <citation type="journal article" date="2015" name="Data Brief">
        <title>Shoot transcriptome of the giant reed, Arundo donax.</title>
        <authorList>
            <person name="Barrero R.A."/>
            <person name="Guerrero F.D."/>
            <person name="Moolhuijzen P."/>
            <person name="Goolsby J.A."/>
            <person name="Tidwell J."/>
            <person name="Bellgard S.E."/>
            <person name="Bellgard M.I."/>
        </authorList>
    </citation>
    <scope>NUCLEOTIDE SEQUENCE</scope>
    <source>
        <tissue evidence="8">Shoot tissue taken approximately 20 cm above the soil surface</tissue>
    </source>
</reference>
<keyword evidence="3 6" id="KW-1133">Transmembrane helix</keyword>
<comment type="subcellular location">
    <subcellularLocation>
        <location evidence="1">Membrane</location>
        <topology evidence="1">Single-pass membrane protein</topology>
    </subcellularLocation>
</comment>
<keyword evidence="2 6" id="KW-0812">Transmembrane</keyword>